<sequence>MSQIEQKSFLDLAEIILAEVKKPLSAREIVAIAMSRGWLKTSGQTPWQTMKSKLAMDVLNNGESSRFQRAFQGLFTLRDSESAEYIAARFKKNKMDEDIAVIRASDLHLLIPQPGYFHYGVNRGKLNSIAFSMSRGVAEEDFTVIQLVSVFLVHYRGKFLTHMRSARLPESRLHGEYSIMLGGHVAIEDFAQLTLDLFEEDSLSDCSYILRELSEELVIQSVPNVLPCGYIYDDVREVSKQHLGLVYLVDLQKEKYEIGERGFLMNSKFETPIQIEARLEQFENWSVTLLHNLDQMLKK</sequence>
<dbReference type="Proteomes" id="UP000241421">
    <property type="component" value="Unassembled WGS sequence"/>
</dbReference>
<evidence type="ECO:0000259" key="2">
    <source>
        <dbReference type="PROSITE" id="PS51913"/>
    </source>
</evidence>
<gene>
    <name evidence="3" type="ORF">C7C56_010080</name>
</gene>
<dbReference type="Gene3D" id="3.90.79.10">
    <property type="entry name" value="Nucleoside Triphosphate Pyrophosphohydrolase"/>
    <property type="match status" value="1"/>
</dbReference>
<dbReference type="AlphaFoldDB" id="A0A2U2HMR2"/>
<keyword evidence="4" id="KW-1185">Reference proteome</keyword>
<keyword evidence="1" id="KW-0804">Transcription</keyword>
<evidence type="ECO:0000313" key="4">
    <source>
        <dbReference type="Proteomes" id="UP000241421"/>
    </source>
</evidence>
<dbReference type="RefSeq" id="WP_106757299.1">
    <property type="nucleotide sequence ID" value="NZ_PXWF02000139.1"/>
</dbReference>
<proteinExistence type="predicted"/>
<protein>
    <recommendedName>
        <fullName evidence="2">HTH HARE-type domain-containing protein</fullName>
    </recommendedName>
</protein>
<evidence type="ECO:0000313" key="3">
    <source>
        <dbReference type="EMBL" id="PWF48811.1"/>
    </source>
</evidence>
<dbReference type="InterPro" id="IPR007759">
    <property type="entry name" value="Asxl_HARE-HTH"/>
</dbReference>
<dbReference type="GO" id="GO:0006355">
    <property type="term" value="P:regulation of DNA-templated transcription"/>
    <property type="evidence" value="ECO:0007669"/>
    <property type="project" value="InterPro"/>
</dbReference>
<comment type="caution">
    <text evidence="3">The sequence shown here is derived from an EMBL/GenBank/DDBJ whole genome shotgun (WGS) entry which is preliminary data.</text>
</comment>
<evidence type="ECO:0000256" key="1">
    <source>
        <dbReference type="ARBA" id="ARBA00023163"/>
    </source>
</evidence>
<name>A0A2U2HMR2_9BURK</name>
<dbReference type="PROSITE" id="PS51913">
    <property type="entry name" value="HTH_HARE"/>
    <property type="match status" value="1"/>
</dbReference>
<dbReference type="Pfam" id="PF05066">
    <property type="entry name" value="HARE-HTH"/>
    <property type="match status" value="1"/>
</dbReference>
<reference evidence="3 4" key="1">
    <citation type="submission" date="2018-04" db="EMBL/GenBank/DDBJ databases">
        <title>Massilia violaceinigra sp. nov., a novel purple-pigmented bacterium isolated from Tianshan glacier, Xinjiang, China.</title>
        <authorList>
            <person name="Wang H."/>
        </authorList>
    </citation>
    <scope>NUCLEOTIDE SEQUENCE [LARGE SCALE GENOMIC DNA]</scope>
    <source>
        <strain evidence="3 4">B448-2</strain>
    </source>
</reference>
<feature type="domain" description="HTH HARE-type" evidence="2">
    <location>
        <begin position="7"/>
        <end position="80"/>
    </location>
</feature>
<accession>A0A2U2HMR2</accession>
<organism evidence="3 4">
    <name type="scientific">Massilia glaciei</name>
    <dbReference type="NCBI Taxonomy" id="1524097"/>
    <lineage>
        <taxon>Bacteria</taxon>
        <taxon>Pseudomonadati</taxon>
        <taxon>Pseudomonadota</taxon>
        <taxon>Betaproteobacteria</taxon>
        <taxon>Burkholderiales</taxon>
        <taxon>Oxalobacteraceae</taxon>
        <taxon>Telluria group</taxon>
        <taxon>Massilia</taxon>
    </lineage>
</organism>
<dbReference type="EMBL" id="PXWF02000139">
    <property type="protein sequence ID" value="PWF48811.1"/>
    <property type="molecule type" value="Genomic_DNA"/>
</dbReference>
<dbReference type="OrthoDB" id="9151020at2"/>